<protein>
    <recommendedName>
        <fullName evidence="3">Sulfotransferase</fullName>
    </recommendedName>
</protein>
<dbReference type="PANTHER" id="PTHR10704">
    <property type="entry name" value="CARBOHYDRATE SULFOTRANSFERASE"/>
    <property type="match status" value="1"/>
</dbReference>
<dbReference type="Proteomes" id="UP000830055">
    <property type="component" value="Chromosome"/>
</dbReference>
<organism evidence="1 2">
    <name type="scientific">Desulfofustis limnaeus</name>
    <dbReference type="NCBI Taxonomy" id="2740163"/>
    <lineage>
        <taxon>Bacteria</taxon>
        <taxon>Pseudomonadati</taxon>
        <taxon>Thermodesulfobacteriota</taxon>
        <taxon>Desulfobulbia</taxon>
        <taxon>Desulfobulbales</taxon>
        <taxon>Desulfocapsaceae</taxon>
        <taxon>Desulfofustis</taxon>
    </lineage>
</organism>
<dbReference type="RefSeq" id="WP_284152473.1">
    <property type="nucleotide sequence ID" value="NZ_AP025516.1"/>
</dbReference>
<proteinExistence type="predicted"/>
<dbReference type="Pfam" id="PF13469">
    <property type="entry name" value="Sulfotransfer_3"/>
    <property type="match status" value="1"/>
</dbReference>
<evidence type="ECO:0000313" key="1">
    <source>
        <dbReference type="EMBL" id="BDD89157.1"/>
    </source>
</evidence>
<keyword evidence="2" id="KW-1185">Reference proteome</keyword>
<dbReference type="PANTHER" id="PTHR10704:SF44">
    <property type="entry name" value="LD35051P-RELATED"/>
    <property type="match status" value="1"/>
</dbReference>
<reference evidence="1 2" key="1">
    <citation type="submission" date="2022-01" db="EMBL/GenBank/DDBJ databases">
        <title>Desulfofustis limnae sp. nov., a novel mesophilic sulfate-reducing bacterium isolated from marsh soil.</title>
        <authorList>
            <person name="Watanabe M."/>
            <person name="Takahashi A."/>
            <person name="Kojima H."/>
            <person name="Fukui M."/>
        </authorList>
    </citation>
    <scope>NUCLEOTIDE SEQUENCE [LARGE SCALE GENOMIC DNA]</scope>
    <source>
        <strain evidence="1 2">PPLL</strain>
    </source>
</reference>
<accession>A0ABM7WDX0</accession>
<dbReference type="InterPro" id="IPR027417">
    <property type="entry name" value="P-loop_NTPase"/>
</dbReference>
<dbReference type="EMBL" id="AP025516">
    <property type="protein sequence ID" value="BDD89157.1"/>
    <property type="molecule type" value="Genomic_DNA"/>
</dbReference>
<dbReference type="SUPFAM" id="SSF52540">
    <property type="entry name" value="P-loop containing nucleoside triphosphate hydrolases"/>
    <property type="match status" value="1"/>
</dbReference>
<gene>
    <name evidence="1" type="ORF">DPPLL_35220</name>
</gene>
<dbReference type="Gene3D" id="3.40.50.300">
    <property type="entry name" value="P-loop containing nucleotide triphosphate hydrolases"/>
    <property type="match status" value="1"/>
</dbReference>
<sequence length="323" mass="37350">METIDGMAKSKKEPCLVFLLYMNRSGSTLLAQMLDRYREIGVTPEANIPDGLLLGKADIREHSDISAYLDKLYQDQKFCSWNVDRGKLEEALQRTTLPFGYEHILTEILNTYFPRAEASIRVYKRGHYITCVPGLRKLFPGCRFLFIERDPRAIFESQKRSIDSVTGRVMAVNPAERAIKYVRTMRLVKTYSKDEDFFVVRYEDLVVDPDRIIRSVLDFLEVGTRAVEQSHYFAKIPESQHHLHQGILGKPTVQKVDAWKKKLSQKEIAVIQLLAAPTLRSRGYELLRTHAGFWECGVYFLGTISHLLFCHLTAEVFRRLSKR</sequence>
<name>A0ABM7WDX0_9BACT</name>
<evidence type="ECO:0008006" key="3">
    <source>
        <dbReference type="Google" id="ProtNLM"/>
    </source>
</evidence>
<dbReference type="InterPro" id="IPR051135">
    <property type="entry name" value="Gal/GlcNAc/GalNAc_ST"/>
</dbReference>
<evidence type="ECO:0000313" key="2">
    <source>
        <dbReference type="Proteomes" id="UP000830055"/>
    </source>
</evidence>